<dbReference type="PANTHER" id="PTHR24113:SF12">
    <property type="entry name" value="RAN GTPASE-ACTIVATING PROTEIN 1"/>
    <property type="match status" value="1"/>
</dbReference>
<accession>A0AAW0EVF3</accession>
<organism evidence="5 6">
    <name type="scientific">Novymonas esmeraldas</name>
    <dbReference type="NCBI Taxonomy" id="1808958"/>
    <lineage>
        <taxon>Eukaryota</taxon>
        <taxon>Discoba</taxon>
        <taxon>Euglenozoa</taxon>
        <taxon>Kinetoplastea</taxon>
        <taxon>Metakinetoplastina</taxon>
        <taxon>Trypanosomatida</taxon>
        <taxon>Trypanosomatidae</taxon>
        <taxon>Novymonas</taxon>
    </lineage>
</organism>
<dbReference type="PANTHER" id="PTHR24113">
    <property type="entry name" value="RAN GTPASE-ACTIVATING PROTEIN 1"/>
    <property type="match status" value="1"/>
</dbReference>
<dbReference type="SMART" id="SM00368">
    <property type="entry name" value="LRR_RI"/>
    <property type="match status" value="7"/>
</dbReference>
<dbReference type="SUPFAM" id="SSF52047">
    <property type="entry name" value="RNI-like"/>
    <property type="match status" value="1"/>
</dbReference>
<keyword evidence="1" id="KW-0343">GTPase activation</keyword>
<dbReference type="Pfam" id="PF13516">
    <property type="entry name" value="LRR_6"/>
    <property type="match status" value="4"/>
</dbReference>
<dbReference type="GO" id="GO:0005634">
    <property type="term" value="C:nucleus"/>
    <property type="evidence" value="ECO:0007669"/>
    <property type="project" value="TreeGrafter"/>
</dbReference>
<evidence type="ECO:0000313" key="5">
    <source>
        <dbReference type="EMBL" id="KAK7198068.1"/>
    </source>
</evidence>
<evidence type="ECO:0000256" key="4">
    <source>
        <dbReference type="SAM" id="MobiDB-lite"/>
    </source>
</evidence>
<dbReference type="GO" id="GO:0031267">
    <property type="term" value="F:small GTPase binding"/>
    <property type="evidence" value="ECO:0007669"/>
    <property type="project" value="TreeGrafter"/>
</dbReference>
<name>A0AAW0EVF3_9TRYP</name>
<feature type="region of interest" description="Disordered" evidence="4">
    <location>
        <begin position="421"/>
        <end position="446"/>
    </location>
</feature>
<protein>
    <submittedName>
        <fullName evidence="5">Leucine Rich repeat/Leucine Rich Repeat</fullName>
    </submittedName>
</protein>
<reference evidence="5 6" key="1">
    <citation type="journal article" date="2021" name="MBio">
        <title>A New Model Trypanosomatid, Novymonas esmeraldas: Genomic Perception of Its 'Candidatus Pandoraea novymonadis' Endosymbiont.</title>
        <authorList>
            <person name="Zakharova A."/>
            <person name="Saura A."/>
            <person name="Butenko A."/>
            <person name="Podesvova L."/>
            <person name="Warmusova S."/>
            <person name="Kostygov A.Y."/>
            <person name="Nenarokova A."/>
            <person name="Lukes J."/>
            <person name="Opperdoes F.R."/>
            <person name="Yurchenko V."/>
        </authorList>
    </citation>
    <scope>NUCLEOTIDE SEQUENCE [LARGE SCALE GENOMIC DNA]</scope>
    <source>
        <strain evidence="5 6">E262AT.01</strain>
    </source>
</reference>
<dbReference type="Gene3D" id="3.80.10.10">
    <property type="entry name" value="Ribonuclease Inhibitor"/>
    <property type="match status" value="3"/>
</dbReference>
<dbReference type="GO" id="GO:0006913">
    <property type="term" value="P:nucleocytoplasmic transport"/>
    <property type="evidence" value="ECO:0007669"/>
    <property type="project" value="TreeGrafter"/>
</dbReference>
<keyword evidence="3" id="KW-0677">Repeat</keyword>
<comment type="caution">
    <text evidence="5">The sequence shown here is derived from an EMBL/GenBank/DDBJ whole genome shotgun (WGS) entry which is preliminary data.</text>
</comment>
<dbReference type="GO" id="GO:0005096">
    <property type="term" value="F:GTPase activator activity"/>
    <property type="evidence" value="ECO:0007669"/>
    <property type="project" value="UniProtKB-KW"/>
</dbReference>
<evidence type="ECO:0000256" key="1">
    <source>
        <dbReference type="ARBA" id="ARBA00022468"/>
    </source>
</evidence>
<dbReference type="EMBL" id="JAECZO010000130">
    <property type="protein sequence ID" value="KAK7198068.1"/>
    <property type="molecule type" value="Genomic_DNA"/>
</dbReference>
<evidence type="ECO:0000256" key="2">
    <source>
        <dbReference type="ARBA" id="ARBA00022614"/>
    </source>
</evidence>
<dbReference type="GO" id="GO:0005829">
    <property type="term" value="C:cytosol"/>
    <property type="evidence" value="ECO:0007669"/>
    <property type="project" value="TreeGrafter"/>
</dbReference>
<dbReference type="InterPro" id="IPR001611">
    <property type="entry name" value="Leu-rich_rpt"/>
</dbReference>
<proteinExistence type="predicted"/>
<dbReference type="GO" id="GO:0048471">
    <property type="term" value="C:perinuclear region of cytoplasm"/>
    <property type="evidence" value="ECO:0007669"/>
    <property type="project" value="TreeGrafter"/>
</dbReference>
<dbReference type="AlphaFoldDB" id="A0AAW0EVF3"/>
<dbReference type="InterPro" id="IPR027038">
    <property type="entry name" value="RanGap"/>
</dbReference>
<dbReference type="InterPro" id="IPR032675">
    <property type="entry name" value="LRR_dom_sf"/>
</dbReference>
<evidence type="ECO:0000256" key="3">
    <source>
        <dbReference type="ARBA" id="ARBA00022737"/>
    </source>
</evidence>
<dbReference type="PROSITE" id="PS51450">
    <property type="entry name" value="LRR"/>
    <property type="match status" value="1"/>
</dbReference>
<keyword evidence="6" id="KW-1185">Reference proteome</keyword>
<keyword evidence="2" id="KW-0433">Leucine-rich repeat</keyword>
<sequence length="446" mass="46972">MSAGPRAKKEKVPAPGAKGDVSTGFYTRKRWKAVLQETRVDLAGRALGPRGALIVGTALLKNTYVASLDLSHNALGDEGAMAVASMLRVNTQLQHLNLSHNGISDVGGIALASAFIPNVSPTGQPGQWNRTLLGIVLMGNQLGDDTLLAMGNAAACHRDLTRVDLSWNVVGRNGPKCLARAYQRNPLCVYQLGANALGDEGTVYLCEALQRHGGRSQTTLNLYRNDVSSAGAEAVGRLVANSTIVQDVSLAGNTIGFKGAQALQRQLTDAAVVAACTLRTLNLSDNWIGDDGAASVAAIIGADLPSLERLDVSDNRITDVGATAIATAALRNTHLLLLNCEANRLGAKAVEAVVRLIHGTRTLKSLNVAGCIDSADHRRTLTIAVGETDGLHVELGPNPEDAAGAEEDAALVEKMAEHLQMLADQEAQRQKESTITKKKKKSKKVG</sequence>
<evidence type="ECO:0000313" key="6">
    <source>
        <dbReference type="Proteomes" id="UP001430356"/>
    </source>
</evidence>
<dbReference type="Proteomes" id="UP001430356">
    <property type="component" value="Unassembled WGS sequence"/>
</dbReference>
<feature type="compositionally biased region" description="Basic and acidic residues" evidence="4">
    <location>
        <begin position="426"/>
        <end position="435"/>
    </location>
</feature>
<gene>
    <name evidence="5" type="ORF">NESM_000762500</name>
</gene>
<feature type="compositionally biased region" description="Basic residues" evidence="4">
    <location>
        <begin position="436"/>
        <end position="446"/>
    </location>
</feature>